<dbReference type="InterPro" id="IPR039261">
    <property type="entry name" value="FNR_nucleotide-bd"/>
</dbReference>
<feature type="compositionally biased region" description="Polar residues" evidence="2">
    <location>
        <begin position="1"/>
        <end position="13"/>
    </location>
</feature>
<organism evidence="5 6">
    <name type="scientific">Acorus gramineus</name>
    <name type="common">Dwarf sweet flag</name>
    <dbReference type="NCBI Taxonomy" id="55184"/>
    <lineage>
        <taxon>Eukaryota</taxon>
        <taxon>Viridiplantae</taxon>
        <taxon>Streptophyta</taxon>
        <taxon>Embryophyta</taxon>
        <taxon>Tracheophyta</taxon>
        <taxon>Spermatophyta</taxon>
        <taxon>Magnoliopsida</taxon>
        <taxon>Liliopsida</taxon>
        <taxon>Acoraceae</taxon>
        <taxon>Acorus</taxon>
    </lineage>
</organism>
<evidence type="ECO:0000259" key="4">
    <source>
        <dbReference type="Pfam" id="PF08030"/>
    </source>
</evidence>
<sequence length="205" mass="23200">MIHAQESTLSAVVSSQWKPSKPQSSPMHTKYKGDVYMTRLGHVADCHWAKGKNSKFPKFRLWTFPILIDGPFGVVSAAELIGIVLFSAYILWVVVFYALHDQSLIHKFPIPSKERRYENLILVAGGIGISPFLAILSDILHRIQEKKPCLPKNVLVIWAVKRSKEFSLLSVLNAQSICPSFYEKLNLDIQAFVTQEQEPPLVRVD</sequence>
<dbReference type="InterPro" id="IPR013121">
    <property type="entry name" value="Fe_red_NAD-bd_6"/>
</dbReference>
<accession>A0AAV9AGB1</accession>
<keyword evidence="3" id="KW-1133">Transmembrane helix</keyword>
<protein>
    <submittedName>
        <fullName evidence="5">Ferric reduction oxidase 6</fullName>
    </submittedName>
</protein>
<feature type="domain" description="Ferric reductase NAD binding" evidence="4">
    <location>
        <begin position="117"/>
        <end position="198"/>
    </location>
</feature>
<dbReference type="EMBL" id="JAUJYN010000009">
    <property type="protein sequence ID" value="KAK1263244.1"/>
    <property type="molecule type" value="Genomic_DNA"/>
</dbReference>
<feature type="compositionally biased region" description="Low complexity" evidence="2">
    <location>
        <begin position="14"/>
        <end position="26"/>
    </location>
</feature>
<reference evidence="5" key="1">
    <citation type="journal article" date="2023" name="Nat. Commun.">
        <title>Diploid and tetraploid genomes of Acorus and the evolution of monocots.</title>
        <authorList>
            <person name="Ma L."/>
            <person name="Liu K.W."/>
            <person name="Li Z."/>
            <person name="Hsiao Y.Y."/>
            <person name="Qi Y."/>
            <person name="Fu T."/>
            <person name="Tang G.D."/>
            <person name="Zhang D."/>
            <person name="Sun W.H."/>
            <person name="Liu D.K."/>
            <person name="Li Y."/>
            <person name="Chen G.Z."/>
            <person name="Liu X.D."/>
            <person name="Liao X.Y."/>
            <person name="Jiang Y.T."/>
            <person name="Yu X."/>
            <person name="Hao Y."/>
            <person name="Huang J."/>
            <person name="Zhao X.W."/>
            <person name="Ke S."/>
            <person name="Chen Y.Y."/>
            <person name="Wu W.L."/>
            <person name="Hsu J.L."/>
            <person name="Lin Y.F."/>
            <person name="Huang M.D."/>
            <person name="Li C.Y."/>
            <person name="Huang L."/>
            <person name="Wang Z.W."/>
            <person name="Zhao X."/>
            <person name="Zhong W.Y."/>
            <person name="Peng D.H."/>
            <person name="Ahmad S."/>
            <person name="Lan S."/>
            <person name="Zhang J.S."/>
            <person name="Tsai W.C."/>
            <person name="Van de Peer Y."/>
            <person name="Liu Z.J."/>
        </authorList>
    </citation>
    <scope>NUCLEOTIDE SEQUENCE</scope>
    <source>
        <strain evidence="5">SCP</strain>
    </source>
</reference>
<dbReference type="InterPro" id="IPR050369">
    <property type="entry name" value="RBOH/FRE"/>
</dbReference>
<comment type="caution">
    <text evidence="5">The sequence shown here is derived from an EMBL/GenBank/DDBJ whole genome shotgun (WGS) entry which is preliminary data.</text>
</comment>
<evidence type="ECO:0000256" key="2">
    <source>
        <dbReference type="SAM" id="MobiDB-lite"/>
    </source>
</evidence>
<name>A0AAV9AGB1_ACOGR</name>
<reference evidence="5" key="2">
    <citation type="submission" date="2023-06" db="EMBL/GenBank/DDBJ databases">
        <authorList>
            <person name="Ma L."/>
            <person name="Liu K.-W."/>
            <person name="Li Z."/>
            <person name="Hsiao Y.-Y."/>
            <person name="Qi Y."/>
            <person name="Fu T."/>
            <person name="Tang G."/>
            <person name="Zhang D."/>
            <person name="Sun W.-H."/>
            <person name="Liu D.-K."/>
            <person name="Li Y."/>
            <person name="Chen G.-Z."/>
            <person name="Liu X.-D."/>
            <person name="Liao X.-Y."/>
            <person name="Jiang Y.-T."/>
            <person name="Yu X."/>
            <person name="Hao Y."/>
            <person name="Huang J."/>
            <person name="Zhao X.-W."/>
            <person name="Ke S."/>
            <person name="Chen Y.-Y."/>
            <person name="Wu W.-L."/>
            <person name="Hsu J.-L."/>
            <person name="Lin Y.-F."/>
            <person name="Huang M.-D."/>
            <person name="Li C.-Y."/>
            <person name="Huang L."/>
            <person name="Wang Z.-W."/>
            <person name="Zhao X."/>
            <person name="Zhong W.-Y."/>
            <person name="Peng D.-H."/>
            <person name="Ahmad S."/>
            <person name="Lan S."/>
            <person name="Zhang J.-S."/>
            <person name="Tsai W.-C."/>
            <person name="Van De Peer Y."/>
            <person name="Liu Z.-J."/>
        </authorList>
    </citation>
    <scope>NUCLEOTIDE SEQUENCE</scope>
    <source>
        <strain evidence="5">SCP</strain>
        <tissue evidence="5">Leaves</tissue>
    </source>
</reference>
<dbReference type="GO" id="GO:0000293">
    <property type="term" value="F:ferric-chelate reductase activity"/>
    <property type="evidence" value="ECO:0007669"/>
    <property type="project" value="TreeGrafter"/>
</dbReference>
<dbReference type="SUPFAM" id="SSF52343">
    <property type="entry name" value="Ferredoxin reductase-like, C-terminal NADP-linked domain"/>
    <property type="match status" value="1"/>
</dbReference>
<dbReference type="PANTHER" id="PTHR11972:SF69">
    <property type="entry name" value="FERRIC REDUCTION OXIDASE 6-RELATED"/>
    <property type="match status" value="1"/>
</dbReference>
<dbReference type="Gene3D" id="3.40.50.80">
    <property type="entry name" value="Nucleotide-binding domain of ferredoxin-NADP reductase (FNR) module"/>
    <property type="match status" value="1"/>
</dbReference>
<feature type="transmembrane region" description="Helical" evidence="3">
    <location>
        <begin position="120"/>
        <end position="140"/>
    </location>
</feature>
<proteinExistence type="predicted"/>
<keyword evidence="3" id="KW-0812">Transmembrane</keyword>
<gene>
    <name evidence="5" type="ORF">QJS04_geneDACA009264</name>
</gene>
<keyword evidence="3" id="KW-0472">Membrane</keyword>
<evidence type="ECO:0000313" key="5">
    <source>
        <dbReference type="EMBL" id="KAK1263244.1"/>
    </source>
</evidence>
<dbReference type="PANTHER" id="PTHR11972">
    <property type="entry name" value="NADPH OXIDASE"/>
    <property type="match status" value="1"/>
</dbReference>
<feature type="transmembrane region" description="Helical" evidence="3">
    <location>
        <begin position="80"/>
        <end position="99"/>
    </location>
</feature>
<dbReference type="Pfam" id="PF08030">
    <property type="entry name" value="NAD_binding_6"/>
    <property type="match status" value="1"/>
</dbReference>
<dbReference type="GO" id="GO:0005886">
    <property type="term" value="C:plasma membrane"/>
    <property type="evidence" value="ECO:0007669"/>
    <property type="project" value="TreeGrafter"/>
</dbReference>
<dbReference type="AlphaFoldDB" id="A0AAV9AGB1"/>
<evidence type="ECO:0000313" key="6">
    <source>
        <dbReference type="Proteomes" id="UP001179952"/>
    </source>
</evidence>
<evidence type="ECO:0000256" key="3">
    <source>
        <dbReference type="SAM" id="Phobius"/>
    </source>
</evidence>
<keyword evidence="6" id="KW-1185">Reference proteome</keyword>
<evidence type="ECO:0000256" key="1">
    <source>
        <dbReference type="ARBA" id="ARBA00023002"/>
    </source>
</evidence>
<keyword evidence="1" id="KW-0560">Oxidoreductase</keyword>
<feature type="region of interest" description="Disordered" evidence="2">
    <location>
        <begin position="1"/>
        <end position="29"/>
    </location>
</feature>
<dbReference type="Proteomes" id="UP001179952">
    <property type="component" value="Unassembled WGS sequence"/>
</dbReference>